<protein>
    <submittedName>
        <fullName evidence="2">Uncharacterized protein</fullName>
    </submittedName>
</protein>
<proteinExistence type="predicted"/>
<evidence type="ECO:0000256" key="1">
    <source>
        <dbReference type="SAM" id="Phobius"/>
    </source>
</evidence>
<keyword evidence="1" id="KW-0472">Membrane</keyword>
<accession>A0A2N9H729</accession>
<reference evidence="2" key="1">
    <citation type="submission" date="2018-02" db="EMBL/GenBank/DDBJ databases">
        <authorList>
            <person name="Cohen D.B."/>
            <person name="Kent A.D."/>
        </authorList>
    </citation>
    <scope>NUCLEOTIDE SEQUENCE</scope>
</reference>
<keyword evidence="1" id="KW-1133">Transmembrane helix</keyword>
<sequence length="62" mass="6946">MASLPLSSHASLSSSMAEALKLATSQGRHTTTHGGRCLWIWPWVMPWVVAVWPWVVDCGLWR</sequence>
<dbReference type="AlphaFoldDB" id="A0A2N9H729"/>
<name>A0A2N9H729_FAGSY</name>
<evidence type="ECO:0000313" key="2">
    <source>
        <dbReference type="EMBL" id="SPD07603.1"/>
    </source>
</evidence>
<organism evidence="2">
    <name type="scientific">Fagus sylvatica</name>
    <name type="common">Beechnut</name>
    <dbReference type="NCBI Taxonomy" id="28930"/>
    <lineage>
        <taxon>Eukaryota</taxon>
        <taxon>Viridiplantae</taxon>
        <taxon>Streptophyta</taxon>
        <taxon>Embryophyta</taxon>
        <taxon>Tracheophyta</taxon>
        <taxon>Spermatophyta</taxon>
        <taxon>Magnoliopsida</taxon>
        <taxon>eudicotyledons</taxon>
        <taxon>Gunneridae</taxon>
        <taxon>Pentapetalae</taxon>
        <taxon>rosids</taxon>
        <taxon>fabids</taxon>
        <taxon>Fagales</taxon>
        <taxon>Fagaceae</taxon>
        <taxon>Fagus</taxon>
    </lineage>
</organism>
<feature type="transmembrane region" description="Helical" evidence="1">
    <location>
        <begin position="41"/>
        <end position="61"/>
    </location>
</feature>
<keyword evidence="1" id="KW-0812">Transmembrane</keyword>
<dbReference type="EMBL" id="OIVN01002935">
    <property type="protein sequence ID" value="SPD07603.1"/>
    <property type="molecule type" value="Genomic_DNA"/>
</dbReference>
<gene>
    <name evidence="2" type="ORF">FSB_LOCUS35485</name>
</gene>